<evidence type="ECO:0000256" key="8">
    <source>
        <dbReference type="RuleBase" id="RU003923"/>
    </source>
</evidence>
<proteinExistence type="inferred from homology"/>
<feature type="domain" description="Type II secretion system protein GspF" evidence="10">
    <location>
        <begin position="268"/>
        <end position="388"/>
    </location>
</feature>
<feature type="transmembrane region" description="Helical" evidence="9">
    <location>
        <begin position="204"/>
        <end position="231"/>
    </location>
</feature>
<dbReference type="InterPro" id="IPR001992">
    <property type="entry name" value="T2SS_GspF/T4SS_PilC_CS"/>
</dbReference>
<dbReference type="PROSITE" id="PS00874">
    <property type="entry name" value="T2SP_F"/>
    <property type="match status" value="1"/>
</dbReference>
<keyword evidence="5 8" id="KW-0812">Transmembrane</keyword>
<evidence type="ECO:0000256" key="3">
    <source>
        <dbReference type="ARBA" id="ARBA00022448"/>
    </source>
</evidence>
<feature type="transmembrane region" description="Helical" evidence="9">
    <location>
        <begin position="161"/>
        <end position="184"/>
    </location>
</feature>
<keyword evidence="6 9" id="KW-1133">Transmembrane helix</keyword>
<dbReference type="Proteomes" id="UP000250223">
    <property type="component" value="Unassembled WGS sequence"/>
</dbReference>
<accession>A0A240AAR4</accession>
<evidence type="ECO:0000313" key="11">
    <source>
        <dbReference type="EMBL" id="SDL07491.1"/>
    </source>
</evidence>
<evidence type="ECO:0000313" key="14">
    <source>
        <dbReference type="Proteomes" id="UP000250223"/>
    </source>
</evidence>
<dbReference type="Pfam" id="PF00482">
    <property type="entry name" value="T2SSF"/>
    <property type="match status" value="2"/>
</dbReference>
<dbReference type="PANTHER" id="PTHR30012">
    <property type="entry name" value="GENERAL SECRETION PATHWAY PROTEIN"/>
    <property type="match status" value="1"/>
</dbReference>
<dbReference type="InterPro" id="IPR018076">
    <property type="entry name" value="T2SS_GspF_dom"/>
</dbReference>
<keyword evidence="13" id="KW-1185">Reference proteome</keyword>
<dbReference type="Gene3D" id="1.20.81.30">
    <property type="entry name" value="Type II secretion system (T2SS), domain F"/>
    <property type="match status" value="2"/>
</dbReference>
<dbReference type="OrthoDB" id="1936008at2"/>
<reference evidence="12 14" key="2">
    <citation type="submission" date="2018-06" db="EMBL/GenBank/DDBJ databases">
        <authorList>
            <consortium name="Pathogen Informatics"/>
            <person name="Doyle S."/>
        </authorList>
    </citation>
    <scope>NUCLEOTIDE SEQUENCE [LARGE SCALE GENOMIC DNA]</scope>
    <source>
        <strain evidence="12 14">NCTC13028</strain>
    </source>
</reference>
<keyword evidence="7 9" id="KW-0472">Membrane</keyword>
<dbReference type="GO" id="GO:0005886">
    <property type="term" value="C:plasma membrane"/>
    <property type="evidence" value="ECO:0007669"/>
    <property type="project" value="UniProtKB-SubCell"/>
</dbReference>
<evidence type="ECO:0000256" key="1">
    <source>
        <dbReference type="ARBA" id="ARBA00004651"/>
    </source>
</evidence>
<comment type="similarity">
    <text evidence="2 8">Belongs to the GSP F family.</text>
</comment>
<evidence type="ECO:0000256" key="9">
    <source>
        <dbReference type="SAM" id="Phobius"/>
    </source>
</evidence>
<evidence type="ECO:0000256" key="7">
    <source>
        <dbReference type="ARBA" id="ARBA00023136"/>
    </source>
</evidence>
<evidence type="ECO:0000256" key="2">
    <source>
        <dbReference type="ARBA" id="ARBA00005745"/>
    </source>
</evidence>
<protein>
    <submittedName>
        <fullName evidence="12">General secretion pathway protein F</fullName>
    </submittedName>
    <submittedName>
        <fullName evidence="11">Type II secretion system protein F (GspF)</fullName>
    </submittedName>
</protein>
<dbReference type="InterPro" id="IPR003004">
    <property type="entry name" value="GspF/PilC"/>
</dbReference>
<evidence type="ECO:0000259" key="10">
    <source>
        <dbReference type="Pfam" id="PF00482"/>
    </source>
</evidence>
<dbReference type="GO" id="GO:0009306">
    <property type="term" value="P:protein secretion"/>
    <property type="evidence" value="ECO:0007669"/>
    <property type="project" value="InterPro"/>
</dbReference>
<dbReference type="GeneID" id="70577284"/>
<dbReference type="EMBL" id="FNGL01000006">
    <property type="protein sequence ID" value="SDL07491.1"/>
    <property type="molecule type" value="Genomic_DNA"/>
</dbReference>
<reference evidence="11 13" key="1">
    <citation type="submission" date="2016-10" db="EMBL/GenBank/DDBJ databases">
        <authorList>
            <person name="Varghese N."/>
            <person name="Submissions S."/>
        </authorList>
    </citation>
    <scope>NUCLEOTIDE SEQUENCE [LARGE SCALE GENOMIC DNA]</scope>
    <source>
        <strain evidence="11 13">NLAE-zl-C224</strain>
    </source>
</reference>
<dbReference type="Proteomes" id="UP000198811">
    <property type="component" value="Unassembled WGS sequence"/>
</dbReference>
<evidence type="ECO:0000313" key="12">
    <source>
        <dbReference type="EMBL" id="SQB32859.1"/>
    </source>
</evidence>
<organism evidence="12 14">
    <name type="scientific">Clostridium cochlearium</name>
    <dbReference type="NCBI Taxonomy" id="1494"/>
    <lineage>
        <taxon>Bacteria</taxon>
        <taxon>Bacillati</taxon>
        <taxon>Bacillota</taxon>
        <taxon>Clostridia</taxon>
        <taxon>Eubacteriales</taxon>
        <taxon>Clostridiaceae</taxon>
        <taxon>Clostridium</taxon>
    </lineage>
</organism>
<dbReference type="InterPro" id="IPR042094">
    <property type="entry name" value="T2SS_GspF_sf"/>
</dbReference>
<comment type="subcellular location">
    <subcellularLocation>
        <location evidence="1 8">Cell membrane</location>
        <topology evidence="1 8">Multi-pass membrane protein</topology>
    </subcellularLocation>
</comment>
<feature type="transmembrane region" description="Helical" evidence="9">
    <location>
        <begin position="369"/>
        <end position="393"/>
    </location>
</feature>
<evidence type="ECO:0000256" key="6">
    <source>
        <dbReference type="ARBA" id="ARBA00022989"/>
    </source>
</evidence>
<dbReference type="PANTHER" id="PTHR30012:SF0">
    <property type="entry name" value="TYPE II SECRETION SYSTEM PROTEIN F-RELATED"/>
    <property type="match status" value="1"/>
</dbReference>
<dbReference type="EMBL" id="UAWC01000001">
    <property type="protein sequence ID" value="SQB32859.1"/>
    <property type="molecule type" value="Genomic_DNA"/>
</dbReference>
<keyword evidence="3 8" id="KW-0813">Transport</keyword>
<dbReference type="STRING" id="1494.SAMN05216497_10679"/>
<keyword evidence="4" id="KW-1003">Cell membrane</keyword>
<dbReference type="RefSeq" id="WP_089864931.1">
    <property type="nucleotide sequence ID" value="NZ_CP173238.1"/>
</dbReference>
<gene>
    <name evidence="12" type="primary">pilC</name>
    <name evidence="12" type="ORF">NCTC13028_00037</name>
    <name evidence="11" type="ORF">SAMN05216497_10679</name>
</gene>
<evidence type="ECO:0000256" key="5">
    <source>
        <dbReference type="ARBA" id="ARBA00022692"/>
    </source>
</evidence>
<dbReference type="PRINTS" id="PR00812">
    <property type="entry name" value="BCTERIALGSPF"/>
</dbReference>
<evidence type="ECO:0000313" key="13">
    <source>
        <dbReference type="Proteomes" id="UP000198811"/>
    </source>
</evidence>
<name>A0A240AAR4_CLOCO</name>
<sequence length="399" mass="46668">MFFYKAKNLKGKYINGIYRGKELKKLRKELREKNFYLIYKKDIHVLEPLENNRLNLKERWLFCKQLKLLIASGIKVTEALGITKDFFKRKSIKNSIEEIRKKVYLGESISEAMMEFKDIYPNFLINMIKIGEDNGNLTEVLDKLELYYENQWDISNKIKEIIIYPMFLVVFSIIMCMFLSGFILPQFESILREFNETVPAFTKFIFNLFTFLKGNKIIILFCLTTSATIFLHKVKKNSVNIKYGILRRTPFLKDIYYKLQMYKILMCLWMSLKCGLNIDKALEETCLIVEDNKIVKDLNKIKFKITQGTSIFEAFQQCLSNLMSQDIIILIKTGEESGNLENILKDICNMTKREIIIKINSMVKLIEPVIIILISIHIGIVIIALFLPILGIMDGITNI</sequence>
<evidence type="ECO:0000256" key="4">
    <source>
        <dbReference type="ARBA" id="ARBA00022475"/>
    </source>
</evidence>
<dbReference type="AlphaFoldDB" id="A0A240AAR4"/>
<feature type="domain" description="Type II secretion system protein GspF" evidence="10">
    <location>
        <begin position="62"/>
        <end position="185"/>
    </location>
</feature>